<dbReference type="Proteomes" id="UP001500665">
    <property type="component" value="Unassembled WGS sequence"/>
</dbReference>
<evidence type="ECO:0000313" key="3">
    <source>
        <dbReference type="Proteomes" id="UP001500665"/>
    </source>
</evidence>
<evidence type="ECO:0008006" key="4">
    <source>
        <dbReference type="Google" id="ProtNLM"/>
    </source>
</evidence>
<keyword evidence="3" id="KW-1185">Reference proteome</keyword>
<protein>
    <recommendedName>
        <fullName evidence="4">YbaB/EbfC DNA-binding family protein</fullName>
    </recommendedName>
</protein>
<name>A0ABP4BQ63_9ACTN</name>
<proteinExistence type="predicted"/>
<dbReference type="InterPro" id="IPR036894">
    <property type="entry name" value="YbaB-like_sf"/>
</dbReference>
<sequence>MRGLPTASSRPDPALREATADPYHERKGKARFSCWGRCPLPDFANFLSGVGKPQTVRGLSDKFDLPWGGGYFTGVSDEETSKFDALLNTSTPLAPRSRDEALERLAAVSETAEPSSSILPADDETPEKAGVALIGGEEEGAKESLPRWSGEPEPNDELAELLRRMAAPREASARFLRELEERRAVLARERVTAEAGGVAVTMDGTGRLISMDIAESLYKGPHLRVVGERVVEAVERARTKVLEAAMGRTT</sequence>
<dbReference type="Gene3D" id="3.30.1310.10">
    <property type="entry name" value="Nucleoid-associated protein YbaB-like domain"/>
    <property type="match status" value="1"/>
</dbReference>
<feature type="region of interest" description="Disordered" evidence="1">
    <location>
        <begin position="1"/>
        <end position="29"/>
    </location>
</feature>
<reference evidence="3" key="1">
    <citation type="journal article" date="2019" name="Int. J. Syst. Evol. Microbiol.">
        <title>The Global Catalogue of Microorganisms (GCM) 10K type strain sequencing project: providing services to taxonomists for standard genome sequencing and annotation.</title>
        <authorList>
            <consortium name="The Broad Institute Genomics Platform"/>
            <consortium name="The Broad Institute Genome Sequencing Center for Infectious Disease"/>
            <person name="Wu L."/>
            <person name="Ma J."/>
        </authorList>
    </citation>
    <scope>NUCLEOTIDE SEQUENCE [LARGE SCALE GENOMIC DNA]</scope>
    <source>
        <strain evidence="3">JCM 10696</strain>
    </source>
</reference>
<organism evidence="2 3">
    <name type="scientific">Actinocorallia libanotica</name>
    <dbReference type="NCBI Taxonomy" id="46162"/>
    <lineage>
        <taxon>Bacteria</taxon>
        <taxon>Bacillati</taxon>
        <taxon>Actinomycetota</taxon>
        <taxon>Actinomycetes</taxon>
        <taxon>Streptosporangiales</taxon>
        <taxon>Thermomonosporaceae</taxon>
        <taxon>Actinocorallia</taxon>
    </lineage>
</organism>
<evidence type="ECO:0000313" key="2">
    <source>
        <dbReference type="EMBL" id="GAA0953198.1"/>
    </source>
</evidence>
<accession>A0ABP4BQ63</accession>
<evidence type="ECO:0000256" key="1">
    <source>
        <dbReference type="SAM" id="MobiDB-lite"/>
    </source>
</evidence>
<dbReference type="Pfam" id="PF02575">
    <property type="entry name" value="YbaB_DNA_bd"/>
    <property type="match status" value="1"/>
</dbReference>
<comment type="caution">
    <text evidence="2">The sequence shown here is derived from an EMBL/GenBank/DDBJ whole genome shotgun (WGS) entry which is preliminary data.</text>
</comment>
<dbReference type="InterPro" id="IPR004401">
    <property type="entry name" value="YbaB/EbfC"/>
</dbReference>
<dbReference type="SUPFAM" id="SSF82607">
    <property type="entry name" value="YbaB-like"/>
    <property type="match status" value="1"/>
</dbReference>
<feature type="compositionally biased region" description="Basic and acidic residues" evidence="1">
    <location>
        <begin position="13"/>
        <end position="25"/>
    </location>
</feature>
<gene>
    <name evidence="2" type="ORF">GCM10009550_34850</name>
</gene>
<dbReference type="EMBL" id="BAAAHH010000013">
    <property type="protein sequence ID" value="GAA0953198.1"/>
    <property type="molecule type" value="Genomic_DNA"/>
</dbReference>